<dbReference type="SUPFAM" id="SSF52218">
    <property type="entry name" value="Flavoproteins"/>
    <property type="match status" value="1"/>
</dbReference>
<feature type="region of interest" description="Disordered" evidence="1">
    <location>
        <begin position="269"/>
        <end position="307"/>
    </location>
</feature>
<name>A0A378U5B3_MYCFO</name>
<evidence type="ECO:0000313" key="4">
    <source>
        <dbReference type="Proteomes" id="UP000255389"/>
    </source>
</evidence>
<sequence>MESATQPYIVGLGGTLRRGSSTESALRIALDEARAAGARTELFGGDDLARLPMYDPESENVDEAVRLVESLRRADGVIIASPGTTGPSRGWSRTHSTTSRTCARTRARTFPAGRSAASRPHTAGRRRSPRCRHCAASCMPCAAGRLPLARRSTRPPHVSRTGRSPRTGWVSSCAPSVVRCVCGVWPRPRSPADWPRPPAELRARRFQCCGRHGVSTTGCCLDSGVAVRPALCRTLNEEETRWRCVIVLFGHVRPTPELHRRKSWRQRCCASSGGRRTPPCRSRTPTKASTRRSTPHRTRWVTARPGS</sequence>
<feature type="region of interest" description="Disordered" evidence="1">
    <location>
        <begin position="79"/>
        <end position="102"/>
    </location>
</feature>
<feature type="compositionally biased region" description="Low complexity" evidence="1">
    <location>
        <begin position="271"/>
        <end position="286"/>
    </location>
</feature>
<evidence type="ECO:0000256" key="1">
    <source>
        <dbReference type="SAM" id="MobiDB-lite"/>
    </source>
</evidence>
<feature type="domain" description="NADPH-dependent FMN reductase-like" evidence="2">
    <location>
        <begin position="9"/>
        <end position="82"/>
    </location>
</feature>
<dbReference type="GO" id="GO:0016491">
    <property type="term" value="F:oxidoreductase activity"/>
    <property type="evidence" value="ECO:0007669"/>
    <property type="project" value="InterPro"/>
</dbReference>
<feature type="compositionally biased region" description="Basic residues" evidence="1">
    <location>
        <begin position="289"/>
        <end position="299"/>
    </location>
</feature>
<dbReference type="Proteomes" id="UP000255389">
    <property type="component" value="Unassembled WGS sequence"/>
</dbReference>
<evidence type="ECO:0000313" key="3">
    <source>
        <dbReference type="EMBL" id="STZ72644.1"/>
    </source>
</evidence>
<gene>
    <name evidence="3" type="ORF">NCTC1542_00181</name>
</gene>
<dbReference type="AlphaFoldDB" id="A0A378U5B3"/>
<proteinExistence type="predicted"/>
<reference evidence="3 4" key="1">
    <citation type="submission" date="2018-06" db="EMBL/GenBank/DDBJ databases">
        <authorList>
            <consortium name="Pathogen Informatics"/>
            <person name="Doyle S."/>
        </authorList>
    </citation>
    <scope>NUCLEOTIDE SEQUENCE [LARGE SCALE GENOMIC DNA]</scope>
    <source>
        <strain evidence="3 4">NCTC1542</strain>
    </source>
</reference>
<feature type="compositionally biased region" description="Low complexity" evidence="1">
    <location>
        <begin position="88"/>
        <end position="102"/>
    </location>
</feature>
<dbReference type="Gene3D" id="3.40.50.360">
    <property type="match status" value="1"/>
</dbReference>
<dbReference type="Pfam" id="PF03358">
    <property type="entry name" value="FMN_red"/>
    <property type="match status" value="1"/>
</dbReference>
<dbReference type="InterPro" id="IPR029039">
    <property type="entry name" value="Flavoprotein-like_sf"/>
</dbReference>
<dbReference type="InterPro" id="IPR005025">
    <property type="entry name" value="FMN_Rdtase-like_dom"/>
</dbReference>
<accession>A0A378U5B3</accession>
<dbReference type="EMBL" id="UGQY01000001">
    <property type="protein sequence ID" value="STZ72644.1"/>
    <property type="molecule type" value="Genomic_DNA"/>
</dbReference>
<evidence type="ECO:0000259" key="2">
    <source>
        <dbReference type="Pfam" id="PF03358"/>
    </source>
</evidence>
<protein>
    <submittedName>
        <fullName evidence="3">NADPH-dependent FMN reductase</fullName>
    </submittedName>
</protein>
<organism evidence="3 4">
    <name type="scientific">Mycolicibacterium fortuitum</name>
    <name type="common">Mycobacterium fortuitum</name>
    <dbReference type="NCBI Taxonomy" id="1766"/>
    <lineage>
        <taxon>Bacteria</taxon>
        <taxon>Bacillati</taxon>
        <taxon>Actinomycetota</taxon>
        <taxon>Actinomycetes</taxon>
        <taxon>Mycobacteriales</taxon>
        <taxon>Mycobacteriaceae</taxon>
        <taxon>Mycolicibacterium</taxon>
    </lineage>
</organism>